<dbReference type="Pfam" id="PF01850">
    <property type="entry name" value="PIN"/>
    <property type="match status" value="1"/>
</dbReference>
<dbReference type="InterPro" id="IPR044153">
    <property type="entry name" value="PIN_Pae0151-like"/>
</dbReference>
<protein>
    <recommendedName>
        <fullName evidence="2">PIN domain-containing protein</fullName>
    </recommendedName>
</protein>
<dbReference type="AlphaFoldDB" id="A0A1F7XGX6"/>
<dbReference type="EMBL" id="MGFU01000007">
    <property type="protein sequence ID" value="OGM14243.1"/>
    <property type="molecule type" value="Genomic_DNA"/>
</dbReference>
<organism evidence="3 4">
    <name type="scientific">Candidatus Woesebacteria bacterium RBG_16_39_8b</name>
    <dbReference type="NCBI Taxonomy" id="1802482"/>
    <lineage>
        <taxon>Bacteria</taxon>
        <taxon>Candidatus Woeseibacteriota</taxon>
    </lineage>
</organism>
<dbReference type="SUPFAM" id="SSF88723">
    <property type="entry name" value="PIN domain-like"/>
    <property type="match status" value="1"/>
</dbReference>
<dbReference type="Proteomes" id="UP000179013">
    <property type="component" value="Unassembled WGS sequence"/>
</dbReference>
<evidence type="ECO:0000259" key="2">
    <source>
        <dbReference type="Pfam" id="PF01850"/>
    </source>
</evidence>
<evidence type="ECO:0000313" key="4">
    <source>
        <dbReference type="Proteomes" id="UP000179013"/>
    </source>
</evidence>
<comment type="caution">
    <text evidence="3">The sequence shown here is derived from an EMBL/GenBank/DDBJ whole genome shotgun (WGS) entry which is preliminary data.</text>
</comment>
<dbReference type="PANTHER" id="PTHR35901:SF1">
    <property type="entry name" value="EXONUCLEASE VAPC9"/>
    <property type="match status" value="1"/>
</dbReference>
<dbReference type="InterPro" id="IPR029060">
    <property type="entry name" value="PIN-like_dom_sf"/>
</dbReference>
<gene>
    <name evidence="3" type="ORF">A2V80_02030</name>
</gene>
<accession>A0A1F7XGX6</accession>
<dbReference type="PANTHER" id="PTHR35901">
    <property type="entry name" value="RIBONUCLEASE VAPC3"/>
    <property type="match status" value="1"/>
</dbReference>
<dbReference type="InterPro" id="IPR051619">
    <property type="entry name" value="TypeII_TA_RNase_PINc/VapC"/>
</dbReference>
<feature type="domain" description="PIN" evidence="2">
    <location>
        <begin position="6"/>
        <end position="125"/>
    </location>
</feature>
<proteinExistence type="predicted"/>
<name>A0A1F7XGX6_9BACT</name>
<dbReference type="Gene3D" id="3.40.50.1010">
    <property type="entry name" value="5'-nuclease"/>
    <property type="match status" value="1"/>
</dbReference>
<dbReference type="CDD" id="cd09873">
    <property type="entry name" value="PIN_Pae0151-like"/>
    <property type="match status" value="1"/>
</dbReference>
<evidence type="ECO:0000313" key="3">
    <source>
        <dbReference type="EMBL" id="OGM14243.1"/>
    </source>
</evidence>
<keyword evidence="1" id="KW-0460">Magnesium</keyword>
<evidence type="ECO:0000256" key="1">
    <source>
        <dbReference type="ARBA" id="ARBA00022842"/>
    </source>
</evidence>
<sequence length="141" mass="15966">MPNKLIIDSSVIVKWLNHTKEERLTQADKIIQDAEKDKVQLLTTELAKYETGNVFLFGKELTTSEAKTSLASLYTLPLRFIPQTEELAVESYRIAKNTQNTFYDASFMALAKQESATLITDNPKHQAKIKGVKVVALEDYK</sequence>
<dbReference type="InterPro" id="IPR002716">
    <property type="entry name" value="PIN_dom"/>
</dbReference>
<reference evidence="3 4" key="1">
    <citation type="journal article" date="2016" name="Nat. Commun.">
        <title>Thousands of microbial genomes shed light on interconnected biogeochemical processes in an aquifer system.</title>
        <authorList>
            <person name="Anantharaman K."/>
            <person name="Brown C.T."/>
            <person name="Hug L.A."/>
            <person name="Sharon I."/>
            <person name="Castelle C.J."/>
            <person name="Probst A.J."/>
            <person name="Thomas B.C."/>
            <person name="Singh A."/>
            <person name="Wilkins M.J."/>
            <person name="Karaoz U."/>
            <person name="Brodie E.L."/>
            <person name="Williams K.H."/>
            <person name="Hubbard S.S."/>
            <person name="Banfield J.F."/>
        </authorList>
    </citation>
    <scope>NUCLEOTIDE SEQUENCE [LARGE SCALE GENOMIC DNA]</scope>
</reference>